<comment type="cofactor">
    <cofactor evidence="12 14">
        <name>FAD</name>
        <dbReference type="ChEBI" id="CHEBI:57692"/>
    </cofactor>
    <text evidence="12 14">Binds 1 FAD per subunit.</text>
</comment>
<keyword evidence="7 12" id="KW-0520">NAD</keyword>
<dbReference type="InterPro" id="IPR050151">
    <property type="entry name" value="Class-I_Pyr_Nuc-Dis_Oxidored"/>
</dbReference>
<organism evidence="17 18">
    <name type="scientific">Elstera litoralis</name>
    <dbReference type="NCBI Taxonomy" id="552518"/>
    <lineage>
        <taxon>Bacteria</taxon>
        <taxon>Pseudomonadati</taxon>
        <taxon>Pseudomonadota</taxon>
        <taxon>Alphaproteobacteria</taxon>
        <taxon>Rhodospirillales</taxon>
        <taxon>Rhodospirillaceae</taxon>
        <taxon>Elstera</taxon>
    </lineage>
</organism>
<dbReference type="PANTHER" id="PTHR22912">
    <property type="entry name" value="DISULFIDE OXIDOREDUCTASE"/>
    <property type="match status" value="1"/>
</dbReference>
<dbReference type="EC" id="1.8.1.4" evidence="2 14"/>
<dbReference type="InterPro" id="IPR004099">
    <property type="entry name" value="Pyr_nucl-diS_OxRdtase_dimer"/>
</dbReference>
<keyword evidence="8" id="KW-1015">Disulfide bond</keyword>
<keyword evidence="5 12" id="KW-0274">FAD</keyword>
<evidence type="ECO:0000256" key="14">
    <source>
        <dbReference type="RuleBase" id="RU003692"/>
    </source>
</evidence>
<keyword evidence="12" id="KW-0547">Nucleotide-binding</keyword>
<keyword evidence="9 14" id="KW-0676">Redox-active center</keyword>
<accession>A0A0F3IWN5</accession>
<dbReference type="AlphaFoldDB" id="A0A0F3IWN5"/>
<dbReference type="InterPro" id="IPR016156">
    <property type="entry name" value="FAD/NAD-linked_Rdtase_dimer_sf"/>
</dbReference>
<feature type="binding site" evidence="12">
    <location>
        <position position="316"/>
    </location>
    <ligand>
        <name>FAD</name>
        <dbReference type="ChEBI" id="CHEBI:57692"/>
    </ligand>
</feature>
<proteinExistence type="inferred from homology"/>
<evidence type="ECO:0000256" key="5">
    <source>
        <dbReference type="ARBA" id="ARBA00022827"/>
    </source>
</evidence>
<dbReference type="PROSITE" id="PS00076">
    <property type="entry name" value="PYRIDINE_REDOX_1"/>
    <property type="match status" value="1"/>
</dbReference>
<comment type="catalytic activity">
    <reaction evidence="10 14">
        <text>N(6)-[(R)-dihydrolipoyl]-L-lysyl-[protein] + NAD(+) = N(6)-[(R)-lipoyl]-L-lysyl-[protein] + NADH + H(+)</text>
        <dbReference type="Rhea" id="RHEA:15045"/>
        <dbReference type="Rhea" id="RHEA-COMP:10474"/>
        <dbReference type="Rhea" id="RHEA-COMP:10475"/>
        <dbReference type="ChEBI" id="CHEBI:15378"/>
        <dbReference type="ChEBI" id="CHEBI:57540"/>
        <dbReference type="ChEBI" id="CHEBI:57945"/>
        <dbReference type="ChEBI" id="CHEBI:83099"/>
        <dbReference type="ChEBI" id="CHEBI:83100"/>
        <dbReference type="EC" id="1.8.1.4"/>
    </reaction>
</comment>
<dbReference type="GO" id="GO:0006103">
    <property type="term" value="P:2-oxoglutarate metabolic process"/>
    <property type="evidence" value="ECO:0007669"/>
    <property type="project" value="TreeGrafter"/>
</dbReference>
<keyword evidence="6 14" id="KW-0560">Oxidoreductase</keyword>
<evidence type="ECO:0000313" key="17">
    <source>
        <dbReference type="EMBL" id="KJV11150.1"/>
    </source>
</evidence>
<reference evidence="17 18" key="1">
    <citation type="submission" date="2015-03" db="EMBL/GenBank/DDBJ databases">
        <title>Draft genome sequence of Elstera litoralis.</title>
        <authorList>
            <person name="Rahalkar M.C."/>
            <person name="Dhakephalkar P.K."/>
            <person name="Pore S.D."/>
            <person name="Arora P."/>
            <person name="Kapse N.G."/>
            <person name="Pandit P.S."/>
        </authorList>
    </citation>
    <scope>NUCLEOTIDE SEQUENCE [LARGE SCALE GENOMIC DNA]</scope>
    <source>
        <strain evidence="17 18">Dia-1</strain>
    </source>
</reference>
<evidence type="ECO:0000256" key="12">
    <source>
        <dbReference type="PIRSR" id="PIRSR000350-3"/>
    </source>
</evidence>
<feature type="active site" description="Proton acceptor" evidence="11">
    <location>
        <position position="448"/>
    </location>
</feature>
<feature type="binding site" evidence="12">
    <location>
        <position position="53"/>
    </location>
    <ligand>
        <name>FAD</name>
        <dbReference type="ChEBI" id="CHEBI:57692"/>
    </ligand>
</feature>
<evidence type="ECO:0000256" key="13">
    <source>
        <dbReference type="PIRSR" id="PIRSR000350-4"/>
    </source>
</evidence>
<evidence type="ECO:0000256" key="2">
    <source>
        <dbReference type="ARBA" id="ARBA00012608"/>
    </source>
</evidence>
<feature type="disulfide bond" description="Redox-active" evidence="13">
    <location>
        <begin position="44"/>
        <end position="49"/>
    </location>
</feature>
<feature type="binding site" evidence="12">
    <location>
        <begin position="183"/>
        <end position="190"/>
    </location>
    <ligand>
        <name>NAD(+)</name>
        <dbReference type="ChEBI" id="CHEBI:57540"/>
    </ligand>
</feature>
<evidence type="ECO:0000256" key="11">
    <source>
        <dbReference type="PIRSR" id="PIRSR000350-2"/>
    </source>
</evidence>
<protein>
    <recommendedName>
        <fullName evidence="3 14">Dihydrolipoyl dehydrogenase</fullName>
        <ecNumber evidence="2 14">1.8.1.4</ecNumber>
    </recommendedName>
</protein>
<dbReference type="PRINTS" id="PR00368">
    <property type="entry name" value="FADPNR"/>
</dbReference>
<dbReference type="Gene3D" id="3.30.390.30">
    <property type="match status" value="1"/>
</dbReference>
<dbReference type="Proteomes" id="UP000033774">
    <property type="component" value="Unassembled WGS sequence"/>
</dbReference>
<keyword evidence="18" id="KW-1185">Reference proteome</keyword>
<dbReference type="Pfam" id="PF07992">
    <property type="entry name" value="Pyr_redox_2"/>
    <property type="match status" value="1"/>
</dbReference>
<dbReference type="FunFam" id="3.30.390.30:FF:000001">
    <property type="entry name" value="Dihydrolipoyl dehydrogenase"/>
    <property type="match status" value="1"/>
</dbReference>
<evidence type="ECO:0000256" key="8">
    <source>
        <dbReference type="ARBA" id="ARBA00023157"/>
    </source>
</evidence>
<dbReference type="Gene3D" id="3.50.50.60">
    <property type="entry name" value="FAD/NAD(P)-binding domain"/>
    <property type="match status" value="2"/>
</dbReference>
<dbReference type="InterPro" id="IPR036188">
    <property type="entry name" value="FAD/NAD-bd_sf"/>
</dbReference>
<dbReference type="NCBIfam" id="TIGR01350">
    <property type="entry name" value="lipoamide_DH"/>
    <property type="match status" value="1"/>
</dbReference>
<dbReference type="GO" id="GO:0004148">
    <property type="term" value="F:dihydrolipoyl dehydrogenase (NADH) activity"/>
    <property type="evidence" value="ECO:0007669"/>
    <property type="project" value="UniProtKB-EC"/>
</dbReference>
<dbReference type="InterPro" id="IPR023753">
    <property type="entry name" value="FAD/NAD-binding_dom"/>
</dbReference>
<dbReference type="PATRIC" id="fig|552518.3.peg.2636"/>
<evidence type="ECO:0000256" key="1">
    <source>
        <dbReference type="ARBA" id="ARBA00007532"/>
    </source>
</evidence>
<evidence type="ECO:0000256" key="10">
    <source>
        <dbReference type="ARBA" id="ARBA00049187"/>
    </source>
</evidence>
<dbReference type="RefSeq" id="WP_045774093.1">
    <property type="nucleotide sequence ID" value="NZ_LAJY01000004.1"/>
</dbReference>
<evidence type="ECO:0000256" key="4">
    <source>
        <dbReference type="ARBA" id="ARBA00022630"/>
    </source>
</evidence>
<dbReference type="InterPro" id="IPR012999">
    <property type="entry name" value="Pyr_OxRdtase_I_AS"/>
</dbReference>
<dbReference type="InterPro" id="IPR001100">
    <property type="entry name" value="Pyr_nuc-diS_OxRdtase"/>
</dbReference>
<feature type="domain" description="Pyridine nucleotide-disulphide oxidoreductase dimerisation" evidence="15">
    <location>
        <begin position="350"/>
        <end position="458"/>
    </location>
</feature>
<dbReference type="SUPFAM" id="SSF55424">
    <property type="entry name" value="FAD/NAD-linked reductases, dimerisation (C-terminal) domain"/>
    <property type="match status" value="1"/>
</dbReference>
<dbReference type="FunFam" id="3.50.50.60:FF:000001">
    <property type="entry name" value="Dihydrolipoyl dehydrogenase, mitochondrial"/>
    <property type="match status" value="1"/>
</dbReference>
<dbReference type="GO" id="GO:0050660">
    <property type="term" value="F:flavin adenine dinucleotide binding"/>
    <property type="evidence" value="ECO:0007669"/>
    <property type="project" value="InterPro"/>
</dbReference>
<comment type="caution">
    <text evidence="17">The sequence shown here is derived from an EMBL/GenBank/DDBJ whole genome shotgun (WGS) entry which is preliminary data.</text>
</comment>
<dbReference type="PANTHER" id="PTHR22912:SF151">
    <property type="entry name" value="DIHYDROLIPOYL DEHYDROGENASE, MITOCHONDRIAL"/>
    <property type="match status" value="1"/>
</dbReference>
<evidence type="ECO:0000259" key="15">
    <source>
        <dbReference type="Pfam" id="PF02852"/>
    </source>
</evidence>
<comment type="similarity">
    <text evidence="1 14">Belongs to the class-I pyridine nucleotide-disulfide oxidoreductase family.</text>
</comment>
<dbReference type="Pfam" id="PF02852">
    <property type="entry name" value="Pyr_redox_dim"/>
    <property type="match status" value="1"/>
</dbReference>
<evidence type="ECO:0000313" key="18">
    <source>
        <dbReference type="Proteomes" id="UP000033774"/>
    </source>
</evidence>
<dbReference type="PRINTS" id="PR00411">
    <property type="entry name" value="PNDRDTASEI"/>
</dbReference>
<feature type="binding site" evidence="12">
    <location>
        <begin position="146"/>
        <end position="148"/>
    </location>
    <ligand>
        <name>FAD</name>
        <dbReference type="ChEBI" id="CHEBI:57692"/>
    </ligand>
</feature>
<dbReference type="GO" id="GO:0005737">
    <property type="term" value="C:cytoplasm"/>
    <property type="evidence" value="ECO:0007669"/>
    <property type="project" value="UniProtKB-ARBA"/>
</dbReference>
<dbReference type="EMBL" id="LAJY01000004">
    <property type="protein sequence ID" value="KJV11150.1"/>
    <property type="molecule type" value="Genomic_DNA"/>
</dbReference>
<sequence>MADNNFDVVFVGGGPGGYIGAIRAAQLGLKTACIDKRGAFGGTCLNVGCIPSKALLKSSEYFHLAQHGLSDHGFSVGEVKLDLPKMMARKDKVVGDTVKGIDFLFKKNKVTPFKGAATITGPNTVKVVLNDGGEEVLTAKNIIIATGSDVVALPGLTIDEQVIVSSTGALALGAVPKHLVVIGGGVIGLELGSVWQRLGAKVTVVEFLDRLIPGMDGEIAKNVQRVLAKQGMDFKLGKKVVKGEKGKAGVTLTLEPAAGGAAETLDADVVLVAIGRRPYTDNLGLDKVGVALDPKGRVVVDHHYKSSVPSIFAIGDVITGPMLAHKAEEEGVAIAELLAGQAGHVNYDVIPSVIYTSPEVASVGKTEEELKAAGIDYKVGKVPFSVNARARANGDIEGFVKILTDARTDKVLGCHIIHADAGTLIAEAALAMEFGASAEDIARTCHAHPTVSEVIKEAGLAANGRTLNM</sequence>
<comment type="miscellaneous">
    <text evidence="14">The active site is a redox-active disulfide bond.</text>
</comment>
<dbReference type="PIRSF" id="PIRSF000350">
    <property type="entry name" value="Mercury_reductase_MerA"/>
    <property type="match status" value="1"/>
</dbReference>
<evidence type="ECO:0000256" key="9">
    <source>
        <dbReference type="ARBA" id="ARBA00023284"/>
    </source>
</evidence>
<evidence type="ECO:0000256" key="6">
    <source>
        <dbReference type="ARBA" id="ARBA00023002"/>
    </source>
</evidence>
<dbReference type="InterPro" id="IPR006258">
    <property type="entry name" value="Lipoamide_DH"/>
</dbReference>
<feature type="domain" description="FAD/NAD(P)-binding" evidence="16">
    <location>
        <begin position="6"/>
        <end position="331"/>
    </location>
</feature>
<evidence type="ECO:0000256" key="3">
    <source>
        <dbReference type="ARBA" id="ARBA00016961"/>
    </source>
</evidence>
<evidence type="ECO:0000259" key="16">
    <source>
        <dbReference type="Pfam" id="PF07992"/>
    </source>
</evidence>
<dbReference type="OrthoDB" id="9764616at2"/>
<keyword evidence="4 14" id="KW-0285">Flavoprotein</keyword>
<dbReference type="SUPFAM" id="SSF51905">
    <property type="entry name" value="FAD/NAD(P)-binding domain"/>
    <property type="match status" value="1"/>
</dbReference>
<feature type="binding site" evidence="12">
    <location>
        <position position="206"/>
    </location>
    <ligand>
        <name>NAD(+)</name>
        <dbReference type="ChEBI" id="CHEBI:57540"/>
    </ligand>
</feature>
<gene>
    <name evidence="17" type="ORF">VZ95_00190</name>
</gene>
<name>A0A0F3IWN5_9PROT</name>
<feature type="binding site" evidence="12">
    <location>
        <position position="275"/>
    </location>
    <ligand>
        <name>NAD(+)</name>
        <dbReference type="ChEBI" id="CHEBI:57540"/>
    </ligand>
</feature>
<evidence type="ECO:0000256" key="7">
    <source>
        <dbReference type="ARBA" id="ARBA00023027"/>
    </source>
</evidence>
<feature type="binding site" evidence="12">
    <location>
        <begin position="322"/>
        <end position="325"/>
    </location>
    <ligand>
        <name>FAD</name>
        <dbReference type="ChEBI" id="CHEBI:57692"/>
    </ligand>
</feature>